<evidence type="ECO:0000256" key="1">
    <source>
        <dbReference type="SAM" id="Phobius"/>
    </source>
</evidence>
<keyword evidence="1" id="KW-1133">Transmembrane helix</keyword>
<name>A0A371JMH4_9FLAO</name>
<reference evidence="3 4" key="1">
    <citation type="submission" date="2018-08" db="EMBL/GenBank/DDBJ databases">
        <title>Muricauda nanhaiensis sp. nov., isolated from seawater of the South China Sea.</title>
        <authorList>
            <person name="Dang Y."/>
        </authorList>
    </citation>
    <scope>NUCLEOTIDE SEQUENCE [LARGE SCALE GENOMIC DNA]</scope>
    <source>
        <strain evidence="3 4">SM1704</strain>
    </source>
</reference>
<keyword evidence="1" id="KW-0812">Transmembrane</keyword>
<dbReference type="AlphaFoldDB" id="A0A371JMH4"/>
<comment type="caution">
    <text evidence="3">The sequence shown here is derived from an EMBL/GenBank/DDBJ whole genome shotgun (WGS) entry which is preliminary data.</text>
</comment>
<dbReference type="EMBL" id="QTJX01000004">
    <property type="protein sequence ID" value="RDY58305.1"/>
    <property type="molecule type" value="Genomic_DNA"/>
</dbReference>
<gene>
    <name evidence="3" type="ORF">DX873_14925</name>
</gene>
<feature type="transmembrane region" description="Helical" evidence="1">
    <location>
        <begin position="77"/>
        <end position="96"/>
    </location>
</feature>
<accession>A0A371JMH4</accession>
<dbReference type="InterPro" id="IPR025403">
    <property type="entry name" value="TgpA-like_C"/>
</dbReference>
<organism evidence="3 4">
    <name type="scientific">Flagellimonas nanhaiensis</name>
    <dbReference type="NCBI Taxonomy" id="2292706"/>
    <lineage>
        <taxon>Bacteria</taxon>
        <taxon>Pseudomonadati</taxon>
        <taxon>Bacteroidota</taxon>
        <taxon>Flavobacteriia</taxon>
        <taxon>Flavobacteriales</taxon>
        <taxon>Flavobacteriaceae</taxon>
        <taxon>Flagellimonas</taxon>
    </lineage>
</organism>
<sequence length="222" mass="26009">MAQNDSIVIPTDQESILTERDFNEELNKKYTGSDFNYEIKTGESQNLLARFLRWLLNSIGETFGFDISPQTLLILEYIIYALMGLLVIYLLVRVFINEKFNAIFSKKAKSIVDIDLAEQHIENVDLDALMSEALNTKNYRLAVRYQFLKILKSLSQQGIIEWHFDKTNMDYQREIGQVDLQKEFKRASYLYENIWYGEQPIDEKGYARTSSHFIHLNSIIPQ</sequence>
<feature type="domain" description="Protein-glutamine gamma-glutamyltransferase-like C-terminal" evidence="2">
    <location>
        <begin position="148"/>
        <end position="208"/>
    </location>
</feature>
<dbReference type="Pfam" id="PF13559">
    <property type="entry name" value="DUF4129"/>
    <property type="match status" value="1"/>
</dbReference>
<evidence type="ECO:0000313" key="4">
    <source>
        <dbReference type="Proteomes" id="UP000261828"/>
    </source>
</evidence>
<evidence type="ECO:0000259" key="2">
    <source>
        <dbReference type="Pfam" id="PF13559"/>
    </source>
</evidence>
<keyword evidence="1" id="KW-0472">Membrane</keyword>
<evidence type="ECO:0000313" key="3">
    <source>
        <dbReference type="EMBL" id="RDY58305.1"/>
    </source>
</evidence>
<dbReference type="Proteomes" id="UP000261828">
    <property type="component" value="Unassembled WGS sequence"/>
</dbReference>
<proteinExistence type="predicted"/>
<keyword evidence="4" id="KW-1185">Reference proteome</keyword>
<protein>
    <submittedName>
        <fullName evidence="3">DUF4129 domain-containing protein</fullName>
    </submittedName>
</protein>